<dbReference type="PANTHER" id="PTHR45971">
    <property type="entry name" value="PHOX (PX) DOMAIN-CONTAINING PROTEIN"/>
    <property type="match status" value="1"/>
</dbReference>
<dbReference type="PANTHER" id="PTHR45971:SF1">
    <property type="entry name" value="RUBICON, ISOFORM A"/>
    <property type="match status" value="1"/>
</dbReference>
<gene>
    <name evidence="4" type="ORF">X801_03473</name>
</gene>
<evidence type="ECO:0000256" key="2">
    <source>
        <dbReference type="SAM" id="SignalP"/>
    </source>
</evidence>
<dbReference type="Proteomes" id="UP000243686">
    <property type="component" value="Unassembled WGS sequence"/>
</dbReference>
<dbReference type="Pfam" id="PF13901">
    <property type="entry name" value="RH_dom"/>
    <property type="match status" value="2"/>
</dbReference>
<dbReference type="EMBL" id="KV892522">
    <property type="protein sequence ID" value="OON20646.1"/>
    <property type="molecule type" value="Genomic_DNA"/>
</dbReference>
<feature type="region of interest" description="Disordered" evidence="1">
    <location>
        <begin position="173"/>
        <end position="210"/>
    </location>
</feature>
<dbReference type="InterPro" id="IPR052428">
    <property type="entry name" value="Autophagy_HostDef_Reg"/>
</dbReference>
<sequence length="941" mass="104004">MVGTSILDQGWLLLYDLLIFGCVPESVINMQAALYRYASHGRLHKRLGDPHYKSSCRSRSTGVRSNSSPSNKPTSTIRSNDFLTVLKVGLPDQSQSAGLTSPISQTHLSFLQNPLKPTLCHHLRQPDRYPRSTSVGHLGCLIRSWRRLAKKPSPRHRSLPTLVVEPTADVLLGDRLSGDGQTDEERSTPGSSEVCLGHPSPIKNIPTGSNKCGPIPSPTVWWLDDDTGRGTGSGTVNRKAIFTLDPENICAAEPNEDATEHLLLPGRSGFEDELVREVAHFELTEFLIGELEFLNSMSLIRSIFPDEPAIDGDKAATPLGTDYSVSLSSSALDYQSNLPSVQPSESSLGWLTYIEPTPIPGINYAYPTVEQLQESTRISSPFADFFGVIQQGLPTELPASDQSAATKAAPVDVDLTSSEDLQEDDLSDALVDSLQTRFVTTAGAELVTSCMEYCAGHPSHMAFLKQLHQLLMQTCDADWAFRDRSSTWTTKPDAKHLLTASTLVPSASAVMLLSRENNHKADLVPLMPAHLSRIHRRSGSAVLGERSKVQTTCPVPSPLHLVNGVVSGLSDDIAATDAPKKTSLPVRLDCTVENDFFASPTNSNQADQSRHGPISALCTPLPYDLLLTPPIPKAKRKCVLSSQNNRCAGCGTFIETRYLKRMRFCEFFARYFCCVCHANTLMVLPGNLLTNWDFRMMPVCNIARDRLHQLHRQPLLRWPDFSRRVVQTQPCLRNCHTLRTQGRLLLPFVQFCQNGELRFRCCCPISVLALIVHQLAVGSTLSAADLAELLMALAQLPSHWLQSPDIWSMADLCAVRDGQFESRLRMALQPMVDHLSACPRCRAQGYVCEVCHSGQILFPFGQVNTVMCPACSACFHRNCLRQPRPETCPRCIRRNERRKRSQSHPAVPPITVQDGGDEDDALMLALPLIFYSVHWLLINVP</sequence>
<dbReference type="InterPro" id="IPR025258">
    <property type="entry name" value="RH_dom"/>
</dbReference>
<evidence type="ECO:0000256" key="1">
    <source>
        <dbReference type="SAM" id="MobiDB-lite"/>
    </source>
</evidence>
<evidence type="ECO:0000313" key="4">
    <source>
        <dbReference type="EMBL" id="OON20646.1"/>
    </source>
</evidence>
<evidence type="ECO:0000313" key="5">
    <source>
        <dbReference type="Proteomes" id="UP000243686"/>
    </source>
</evidence>
<dbReference type="SMART" id="SM01175">
    <property type="entry name" value="DUF4206"/>
    <property type="match status" value="1"/>
</dbReference>
<feature type="chain" id="PRO_5012910440" description="Rubicon Homology domain-containing protein" evidence="2">
    <location>
        <begin position="25"/>
        <end position="941"/>
    </location>
</feature>
<reference evidence="4 5" key="1">
    <citation type="submission" date="2015-03" db="EMBL/GenBank/DDBJ databases">
        <title>Draft genome of the nematode, Opisthorchis viverrini.</title>
        <authorList>
            <person name="Mitreva M."/>
        </authorList>
    </citation>
    <scope>NUCLEOTIDE SEQUENCE [LARGE SCALE GENOMIC DNA]</scope>
    <source>
        <strain evidence="4">Khon Kaen</strain>
    </source>
</reference>
<accession>A0A1S8X1U2</accession>
<feature type="region of interest" description="Disordered" evidence="1">
    <location>
        <begin position="49"/>
        <end position="77"/>
    </location>
</feature>
<keyword evidence="2" id="KW-0732">Signal</keyword>
<proteinExistence type="predicted"/>
<dbReference type="AlphaFoldDB" id="A0A1S8X1U2"/>
<feature type="compositionally biased region" description="Polar residues" evidence="1">
    <location>
        <begin position="55"/>
        <end position="64"/>
    </location>
</feature>
<dbReference type="GO" id="GO:1901981">
    <property type="term" value="F:phosphatidylinositol phosphate binding"/>
    <property type="evidence" value="ECO:0007669"/>
    <property type="project" value="TreeGrafter"/>
</dbReference>
<feature type="domain" description="Rubicon Homology" evidence="3">
    <location>
        <begin position="663"/>
        <end position="898"/>
    </location>
</feature>
<protein>
    <recommendedName>
        <fullName evidence="3">Rubicon Homology domain-containing protein</fullName>
    </recommendedName>
</protein>
<feature type="compositionally biased region" description="Low complexity" evidence="1">
    <location>
        <begin position="65"/>
        <end position="76"/>
    </location>
</feature>
<evidence type="ECO:0000259" key="3">
    <source>
        <dbReference type="SMART" id="SM01175"/>
    </source>
</evidence>
<name>A0A1S8X1U2_OPIVI</name>
<organism evidence="4 5">
    <name type="scientific">Opisthorchis viverrini</name>
    <name type="common">Southeast Asian liver fluke</name>
    <dbReference type="NCBI Taxonomy" id="6198"/>
    <lineage>
        <taxon>Eukaryota</taxon>
        <taxon>Metazoa</taxon>
        <taxon>Spiralia</taxon>
        <taxon>Lophotrochozoa</taxon>
        <taxon>Platyhelminthes</taxon>
        <taxon>Trematoda</taxon>
        <taxon>Digenea</taxon>
        <taxon>Opisthorchiida</taxon>
        <taxon>Opisthorchiata</taxon>
        <taxon>Opisthorchiidae</taxon>
        <taxon>Opisthorchis</taxon>
    </lineage>
</organism>
<keyword evidence="5" id="KW-1185">Reference proteome</keyword>
<feature type="signal peptide" evidence="2">
    <location>
        <begin position="1"/>
        <end position="24"/>
    </location>
</feature>